<dbReference type="InterPro" id="IPR008266">
    <property type="entry name" value="Tyr_kinase_AS"/>
</dbReference>
<gene>
    <name evidence="2" type="ORF">DPMN_153721</name>
</gene>
<dbReference type="GO" id="GO:0043235">
    <property type="term" value="C:receptor complex"/>
    <property type="evidence" value="ECO:0007669"/>
    <property type="project" value="TreeGrafter"/>
</dbReference>
<dbReference type="GO" id="GO:0038062">
    <property type="term" value="F:protein tyrosine kinase collagen receptor activity"/>
    <property type="evidence" value="ECO:0007669"/>
    <property type="project" value="TreeGrafter"/>
</dbReference>
<dbReference type="AlphaFoldDB" id="A0A9D4FNN0"/>
<organism evidence="2 3">
    <name type="scientific">Dreissena polymorpha</name>
    <name type="common">Zebra mussel</name>
    <name type="synonym">Mytilus polymorpha</name>
    <dbReference type="NCBI Taxonomy" id="45954"/>
    <lineage>
        <taxon>Eukaryota</taxon>
        <taxon>Metazoa</taxon>
        <taxon>Spiralia</taxon>
        <taxon>Lophotrochozoa</taxon>
        <taxon>Mollusca</taxon>
        <taxon>Bivalvia</taxon>
        <taxon>Autobranchia</taxon>
        <taxon>Heteroconchia</taxon>
        <taxon>Euheterodonta</taxon>
        <taxon>Imparidentia</taxon>
        <taxon>Neoheterodontei</taxon>
        <taxon>Myida</taxon>
        <taxon>Dreissenoidea</taxon>
        <taxon>Dreissenidae</taxon>
        <taxon>Dreissena</taxon>
    </lineage>
</organism>
<proteinExistence type="predicted"/>
<dbReference type="InterPro" id="IPR001245">
    <property type="entry name" value="Ser-Thr/Tyr_kinase_cat_dom"/>
</dbReference>
<dbReference type="GO" id="GO:0005886">
    <property type="term" value="C:plasma membrane"/>
    <property type="evidence" value="ECO:0007669"/>
    <property type="project" value="TreeGrafter"/>
</dbReference>
<dbReference type="InterPro" id="IPR000719">
    <property type="entry name" value="Prot_kinase_dom"/>
</dbReference>
<dbReference type="SMART" id="SM00219">
    <property type="entry name" value="TyrKc"/>
    <property type="match status" value="1"/>
</dbReference>
<dbReference type="InterPro" id="IPR020635">
    <property type="entry name" value="Tyr_kinase_cat_dom"/>
</dbReference>
<evidence type="ECO:0000313" key="2">
    <source>
        <dbReference type="EMBL" id="KAH3800096.1"/>
    </source>
</evidence>
<protein>
    <recommendedName>
        <fullName evidence="1">Protein kinase domain-containing protein</fullName>
    </recommendedName>
</protein>
<dbReference type="Proteomes" id="UP000828390">
    <property type="component" value="Unassembled WGS sequence"/>
</dbReference>
<dbReference type="Pfam" id="PF07714">
    <property type="entry name" value="PK_Tyr_Ser-Thr"/>
    <property type="match status" value="1"/>
</dbReference>
<reference evidence="2" key="2">
    <citation type="submission" date="2020-11" db="EMBL/GenBank/DDBJ databases">
        <authorList>
            <person name="McCartney M.A."/>
            <person name="Auch B."/>
            <person name="Kono T."/>
            <person name="Mallez S."/>
            <person name="Becker A."/>
            <person name="Gohl D.M."/>
            <person name="Silverstein K.A.T."/>
            <person name="Koren S."/>
            <person name="Bechman K.B."/>
            <person name="Herman A."/>
            <person name="Abrahante J.E."/>
            <person name="Garbe J."/>
        </authorList>
    </citation>
    <scope>NUCLEOTIDE SEQUENCE</scope>
    <source>
        <strain evidence="2">Duluth1</strain>
        <tissue evidence="2">Whole animal</tissue>
    </source>
</reference>
<dbReference type="SUPFAM" id="SSF56112">
    <property type="entry name" value="Protein kinase-like (PK-like)"/>
    <property type="match status" value="1"/>
</dbReference>
<dbReference type="Gene3D" id="1.10.510.10">
    <property type="entry name" value="Transferase(Phosphotransferase) domain 1"/>
    <property type="match status" value="1"/>
</dbReference>
<dbReference type="GO" id="GO:0005518">
    <property type="term" value="F:collagen binding"/>
    <property type="evidence" value="ECO:0007669"/>
    <property type="project" value="TreeGrafter"/>
</dbReference>
<evidence type="ECO:0000259" key="1">
    <source>
        <dbReference type="PROSITE" id="PS50011"/>
    </source>
</evidence>
<comment type="caution">
    <text evidence="2">The sequence shown here is derived from an EMBL/GenBank/DDBJ whole genome shotgun (WGS) entry which is preliminary data.</text>
</comment>
<accession>A0A9D4FNN0</accession>
<reference evidence="2" key="1">
    <citation type="journal article" date="2019" name="bioRxiv">
        <title>The Genome of the Zebra Mussel, Dreissena polymorpha: A Resource for Invasive Species Research.</title>
        <authorList>
            <person name="McCartney M.A."/>
            <person name="Auch B."/>
            <person name="Kono T."/>
            <person name="Mallez S."/>
            <person name="Zhang Y."/>
            <person name="Obille A."/>
            <person name="Becker A."/>
            <person name="Abrahante J.E."/>
            <person name="Garbe J."/>
            <person name="Badalamenti J.P."/>
            <person name="Herman A."/>
            <person name="Mangelson H."/>
            <person name="Liachko I."/>
            <person name="Sullivan S."/>
            <person name="Sone E.D."/>
            <person name="Koren S."/>
            <person name="Silverstein K.A.T."/>
            <person name="Beckman K.B."/>
            <person name="Gohl D.M."/>
        </authorList>
    </citation>
    <scope>NUCLEOTIDE SEQUENCE</scope>
    <source>
        <strain evidence="2">Duluth1</strain>
        <tissue evidence="2">Whole animal</tissue>
    </source>
</reference>
<dbReference type="PANTHER" id="PTHR24416:SF634">
    <property type="entry name" value="DISCOIDIN DOMAIN-CONTAINING RECEPTOR TYROSINE KINASE B"/>
    <property type="match status" value="1"/>
</dbReference>
<sequence>MASQIASGMKYLESLNMVHRDLAVRNCLVGMNFTIKISDFGMSRILYSADYYKIEGRAVLPIRWMAWESILLVKWRQNWNETHMINLCHVGNLLINLYFPALNG</sequence>
<dbReference type="PROSITE" id="PS50011">
    <property type="entry name" value="PROTEIN_KINASE_DOM"/>
    <property type="match status" value="1"/>
</dbReference>
<feature type="domain" description="Protein kinase" evidence="1">
    <location>
        <begin position="1"/>
        <end position="104"/>
    </location>
</feature>
<dbReference type="EMBL" id="JAIWYP010000007">
    <property type="protein sequence ID" value="KAH3800096.1"/>
    <property type="molecule type" value="Genomic_DNA"/>
</dbReference>
<dbReference type="InterPro" id="IPR050122">
    <property type="entry name" value="RTK"/>
</dbReference>
<dbReference type="GO" id="GO:0005524">
    <property type="term" value="F:ATP binding"/>
    <property type="evidence" value="ECO:0007669"/>
    <property type="project" value="InterPro"/>
</dbReference>
<dbReference type="PROSITE" id="PS00109">
    <property type="entry name" value="PROTEIN_KINASE_TYR"/>
    <property type="match status" value="1"/>
</dbReference>
<keyword evidence="3" id="KW-1185">Reference proteome</keyword>
<dbReference type="GO" id="GO:0051897">
    <property type="term" value="P:positive regulation of phosphatidylinositol 3-kinase/protein kinase B signal transduction"/>
    <property type="evidence" value="ECO:0007669"/>
    <property type="project" value="TreeGrafter"/>
</dbReference>
<dbReference type="GO" id="GO:0010976">
    <property type="term" value="P:positive regulation of neuron projection development"/>
    <property type="evidence" value="ECO:0007669"/>
    <property type="project" value="TreeGrafter"/>
</dbReference>
<dbReference type="InterPro" id="IPR011009">
    <property type="entry name" value="Kinase-like_dom_sf"/>
</dbReference>
<dbReference type="PANTHER" id="PTHR24416">
    <property type="entry name" value="TYROSINE-PROTEIN KINASE RECEPTOR"/>
    <property type="match status" value="1"/>
</dbReference>
<evidence type="ECO:0000313" key="3">
    <source>
        <dbReference type="Proteomes" id="UP000828390"/>
    </source>
</evidence>
<name>A0A9D4FNN0_DREPO</name>